<evidence type="ECO:0000259" key="3">
    <source>
        <dbReference type="Pfam" id="PF04082"/>
    </source>
</evidence>
<evidence type="ECO:0000313" key="5">
    <source>
        <dbReference type="Proteomes" id="UP000002669"/>
    </source>
</evidence>
<proteinExistence type="predicted"/>
<dbReference type="InParanoid" id="E4V2P0"/>
<dbReference type="GeneID" id="10025849"/>
<evidence type="ECO:0000256" key="2">
    <source>
        <dbReference type="SAM" id="MobiDB-lite"/>
    </source>
</evidence>
<dbReference type="AlphaFoldDB" id="E4V2P0"/>
<sequence>MATAATFISSRPIRVQPSRSTSREKVPNQQHYTYLAQPQDPLPVSTPGTPPFPADGAGIGACDVCYQKRSLSAMKRNTSIRCARHSNSQECTFYTNNQAGKRKYGNPSPDAADCVKRQAKDSLPSPVSEIITDYQQRPLVTAIDSRETPSANFRNTMAAEIEPLFVDFLPQDWTNDSQVTSARIWLCSREGCSNREDASVVSLETVENLVTPFGPALLDKYFKHVHPTLPIIVEDSFRTAYKERKDIPALLLGAVYLIALKWLEPKSGVQTLRPPDAIGLETLVCRSLNESLSRPQLATVQAGLLLSQKPSFFTPRLVAQLVTAGFDLGLHQDCSSWQIQSWEKGLRKRLAWALYMQDKWCALVHSRPSHIFASDWAVKDLIIDDFENTTHSAACTASLVSLPIHSSPSNHEFGCLFFCQLVKLTRILSDIIESFYTLEATQQLSASRENRIYTILSKAKPLQIQLKDWFGQLPADLKVDADCGVEAGSSGGIHLAYFATEIMLHRCIVRSISPETADQYLIHICRSAAKTRLISAMEFVNRLRPIHLRAFWPAAAKSNFALIGAFGVLLQTTAPTQEEEEFYRARLREYRWTLSASRKDAEFLDFAIDSLDGVAKLIRNEPQKPAFQKPIDHLSLYRSPNAGFIDRRYGRPGVHLRGQSVAPSHTSQQGDGYYGSDEYENLSGCAGMHPRFSLPTAKSGLVSPAASASSASIIRRRSQGNGSLMSRSAT</sequence>
<dbReference type="Proteomes" id="UP000002669">
    <property type="component" value="Unassembled WGS sequence"/>
</dbReference>
<dbReference type="PANTHER" id="PTHR31668:SF4">
    <property type="entry name" value="TRANSCRIPTIONAL ACTIVATOR PROTEIN DAL81"/>
    <property type="match status" value="1"/>
</dbReference>
<dbReference type="GO" id="GO:0005634">
    <property type="term" value="C:nucleus"/>
    <property type="evidence" value="ECO:0007669"/>
    <property type="project" value="TreeGrafter"/>
</dbReference>
<dbReference type="Pfam" id="PF04082">
    <property type="entry name" value="Fungal_trans"/>
    <property type="match status" value="1"/>
</dbReference>
<reference evidence="5" key="1">
    <citation type="journal article" date="2012" name="MBio">
        <title>Comparative genome analysis of Trichophyton rubrum and related dermatophytes reveals candidate genes involved in infection.</title>
        <authorList>
            <person name="Martinez D.A."/>
            <person name="Oliver B.G."/>
            <person name="Graeser Y."/>
            <person name="Goldberg J.M."/>
            <person name="Li W."/>
            <person name="Martinez-Rossi N.M."/>
            <person name="Monod M."/>
            <person name="Shelest E."/>
            <person name="Barton R.C."/>
            <person name="Birch E."/>
            <person name="Brakhage A.A."/>
            <person name="Chen Z."/>
            <person name="Gurr S.J."/>
            <person name="Heiman D."/>
            <person name="Heitman J."/>
            <person name="Kosti I."/>
            <person name="Rossi A."/>
            <person name="Saif S."/>
            <person name="Samalova M."/>
            <person name="Saunders C.W."/>
            <person name="Shea T."/>
            <person name="Summerbell R.C."/>
            <person name="Xu J."/>
            <person name="Young S."/>
            <person name="Zeng Q."/>
            <person name="Birren B.W."/>
            <person name="Cuomo C.A."/>
            <person name="White T.C."/>
        </authorList>
    </citation>
    <scope>NUCLEOTIDE SEQUENCE [LARGE SCALE GENOMIC DNA]</scope>
    <source>
        <strain evidence="5">ATCC MYA-4604 / CBS 118893</strain>
    </source>
</reference>
<organism evidence="5">
    <name type="scientific">Arthroderma gypseum (strain ATCC MYA-4604 / CBS 118893)</name>
    <name type="common">Microsporum gypseum</name>
    <dbReference type="NCBI Taxonomy" id="535722"/>
    <lineage>
        <taxon>Eukaryota</taxon>
        <taxon>Fungi</taxon>
        <taxon>Dikarya</taxon>
        <taxon>Ascomycota</taxon>
        <taxon>Pezizomycotina</taxon>
        <taxon>Eurotiomycetes</taxon>
        <taxon>Eurotiomycetidae</taxon>
        <taxon>Onygenales</taxon>
        <taxon>Arthrodermataceae</taxon>
        <taxon>Nannizzia</taxon>
    </lineage>
</organism>
<name>E4V2P0_ARTGP</name>
<keyword evidence="1" id="KW-0539">Nucleus</keyword>
<dbReference type="GO" id="GO:0001080">
    <property type="term" value="P:nitrogen catabolite activation of transcription from RNA polymerase II promoter"/>
    <property type="evidence" value="ECO:0007669"/>
    <property type="project" value="TreeGrafter"/>
</dbReference>
<dbReference type="InterPro" id="IPR050797">
    <property type="entry name" value="Carb_Metab_Trans_Reg"/>
</dbReference>
<dbReference type="eggNOG" id="ENOG502QQXX">
    <property type="taxonomic scope" value="Eukaryota"/>
</dbReference>
<keyword evidence="5" id="KW-1185">Reference proteome</keyword>
<dbReference type="OMA" id="WCALVHS"/>
<evidence type="ECO:0000256" key="1">
    <source>
        <dbReference type="ARBA" id="ARBA00023242"/>
    </source>
</evidence>
<accession>E4V2P0</accession>
<dbReference type="OrthoDB" id="2264294at2759"/>
<dbReference type="PANTHER" id="PTHR31668">
    <property type="entry name" value="GLUCOSE TRANSPORT TRANSCRIPTION REGULATOR RGT1-RELATED-RELATED"/>
    <property type="match status" value="1"/>
</dbReference>
<feature type="compositionally biased region" description="Polar residues" evidence="2">
    <location>
        <begin position="719"/>
        <end position="730"/>
    </location>
</feature>
<dbReference type="RefSeq" id="XP_003170610.1">
    <property type="nucleotide sequence ID" value="XM_003170562.1"/>
</dbReference>
<dbReference type="HOGENOM" id="CLU_006632_1_2_1"/>
<dbReference type="STRING" id="535722.E4V2P0"/>
<gene>
    <name evidence="4" type="ORF">MGYG_06596</name>
</gene>
<feature type="domain" description="Xylanolytic transcriptional activator regulatory" evidence="3">
    <location>
        <begin position="218"/>
        <end position="470"/>
    </location>
</feature>
<feature type="region of interest" description="Disordered" evidence="2">
    <location>
        <begin position="1"/>
        <end position="28"/>
    </location>
</feature>
<feature type="compositionally biased region" description="Polar residues" evidence="2">
    <location>
        <begin position="661"/>
        <end position="670"/>
    </location>
</feature>
<feature type="region of interest" description="Disordered" evidence="2">
    <location>
        <begin position="708"/>
        <end position="730"/>
    </location>
</feature>
<protein>
    <submittedName>
        <fullName evidence="4">Transcriptional activator protein DAL81</fullName>
    </submittedName>
</protein>
<dbReference type="GO" id="GO:0006351">
    <property type="term" value="P:DNA-templated transcription"/>
    <property type="evidence" value="ECO:0007669"/>
    <property type="project" value="InterPro"/>
</dbReference>
<evidence type="ECO:0000313" key="4">
    <source>
        <dbReference type="EMBL" id="EFR03602.1"/>
    </source>
</evidence>
<dbReference type="EMBL" id="DS989827">
    <property type="protein sequence ID" value="EFR03602.1"/>
    <property type="molecule type" value="Genomic_DNA"/>
</dbReference>
<dbReference type="VEuPathDB" id="FungiDB:MGYG_06596"/>
<dbReference type="GO" id="GO:0008270">
    <property type="term" value="F:zinc ion binding"/>
    <property type="evidence" value="ECO:0007669"/>
    <property type="project" value="InterPro"/>
</dbReference>
<feature type="region of interest" description="Disordered" evidence="2">
    <location>
        <begin position="655"/>
        <end position="675"/>
    </location>
</feature>
<dbReference type="InterPro" id="IPR007219">
    <property type="entry name" value="XnlR_reg_dom"/>
</dbReference>
<dbReference type="CDD" id="cd12148">
    <property type="entry name" value="fungal_TF_MHR"/>
    <property type="match status" value="1"/>
</dbReference>
<dbReference type="GO" id="GO:0003677">
    <property type="term" value="F:DNA binding"/>
    <property type="evidence" value="ECO:0007669"/>
    <property type="project" value="InterPro"/>
</dbReference>